<dbReference type="AlphaFoldDB" id="A0A1M7Z3B4"/>
<evidence type="ECO:0000313" key="3">
    <source>
        <dbReference type="Proteomes" id="UP000184600"/>
    </source>
</evidence>
<organism evidence="2 3">
    <name type="scientific">Vibrio quintilis</name>
    <dbReference type="NCBI Taxonomy" id="1117707"/>
    <lineage>
        <taxon>Bacteria</taxon>
        <taxon>Pseudomonadati</taxon>
        <taxon>Pseudomonadota</taxon>
        <taxon>Gammaproteobacteria</taxon>
        <taxon>Vibrionales</taxon>
        <taxon>Vibrionaceae</taxon>
        <taxon>Vibrio</taxon>
    </lineage>
</organism>
<reference evidence="3" key="1">
    <citation type="submission" date="2016-12" db="EMBL/GenBank/DDBJ databases">
        <authorList>
            <person name="Rodrigo-Torres L."/>
            <person name="Arahal R.D."/>
            <person name="Lucena T."/>
        </authorList>
    </citation>
    <scope>NUCLEOTIDE SEQUENCE [LARGE SCALE GENOMIC DNA]</scope>
</reference>
<dbReference type="STRING" id="1117707.VQ7734_05108"/>
<feature type="compositionally biased region" description="Basic and acidic residues" evidence="1">
    <location>
        <begin position="1"/>
        <end position="12"/>
    </location>
</feature>
<proteinExistence type="predicted"/>
<keyword evidence="3" id="KW-1185">Reference proteome</keyword>
<feature type="region of interest" description="Disordered" evidence="1">
    <location>
        <begin position="1"/>
        <end position="32"/>
    </location>
</feature>
<dbReference type="EMBL" id="FRFG01000123">
    <property type="protein sequence ID" value="SHO59324.1"/>
    <property type="molecule type" value="Genomic_DNA"/>
</dbReference>
<evidence type="ECO:0000256" key="1">
    <source>
        <dbReference type="SAM" id="MobiDB-lite"/>
    </source>
</evidence>
<evidence type="ECO:0000313" key="2">
    <source>
        <dbReference type="EMBL" id="SHO59324.1"/>
    </source>
</evidence>
<name>A0A1M7Z3B4_9VIBR</name>
<accession>A0A1M7Z3B4</accession>
<gene>
    <name evidence="2" type="ORF">VQ7734_05108</name>
</gene>
<protein>
    <submittedName>
        <fullName evidence="2">Uncharacterized protein</fullName>
    </submittedName>
</protein>
<dbReference type="Proteomes" id="UP000184600">
    <property type="component" value="Unassembled WGS sequence"/>
</dbReference>
<sequence length="32" mass="3533">MNTRSETQEEKTSTATAYGSNMPEQISEVPSQ</sequence>
<feature type="compositionally biased region" description="Polar residues" evidence="1">
    <location>
        <begin position="13"/>
        <end position="32"/>
    </location>
</feature>